<sequence>MNTWTSYHNRITTPQEQHLYDHLLLCVELEPPEHVVERFRVLFIEGVGYPNRQIVEVLDDILAAKDIEHYFRYILNRCCHILINRWQSHLQLKSAIPTLIDCLEAGPTGAITELSRGRSVRRLRQLVADFRATEQYLTLRRLAHVIIGRDQRRELLGSRPLGTLIDRYPYLYEHCLVSEDSTPEHQQTVRSIQATAQHKFEVDLSHYLTYRVRQARLQRQGVNDIADCLRPIENPTLLNDRELVTSLRLFSEHRGDGSSYRDGARRFLAQNCRSASYQDFKQALHGYLTAGIDPAYGNRMFNQLLADYLAALSPEHHGQPLNDFLMVRTCSQLFNFLVVDSAQNPQHYLFVDLINNVGPSLTTGLLLRLLLICRRVKPYLERRFSILFSHYESTARDTVTWLVKMLENLNIALSLNFGCLDLSHLTAI</sequence>
<name>A0A1V8NJ26_9CYAN</name>
<evidence type="ECO:0000313" key="2">
    <source>
        <dbReference type="Proteomes" id="UP000191901"/>
    </source>
</evidence>
<proteinExistence type="predicted"/>
<keyword evidence="2" id="KW-1185">Reference proteome</keyword>
<dbReference type="Proteomes" id="UP000191901">
    <property type="component" value="Chromosome"/>
</dbReference>
<dbReference type="KEGG" id="hhg:XM38_001680"/>
<gene>
    <name evidence="1" type="ORF">XM38_001680</name>
</gene>
<dbReference type="RefSeq" id="WP_080810901.1">
    <property type="nucleotide sequence ID" value="NZ_CP021983.2"/>
</dbReference>
<dbReference type="AlphaFoldDB" id="A0A1V8NJ26"/>
<evidence type="ECO:0000313" key="1">
    <source>
        <dbReference type="EMBL" id="ASC69241.1"/>
    </source>
</evidence>
<dbReference type="STRING" id="1641165.XM38_16095"/>
<protein>
    <submittedName>
        <fullName evidence="1">Uncharacterized protein</fullName>
    </submittedName>
</protein>
<dbReference type="OrthoDB" id="580965at2"/>
<reference evidence="1 2" key="1">
    <citation type="journal article" date="2016" name="Biochim. Biophys. Acta">
        <title>Characterization of red-shifted phycobilisomes isolated from the chlorophyll f-containing cyanobacterium Halomicronema hongdechloris.</title>
        <authorList>
            <person name="Li Y."/>
            <person name="Lin Y."/>
            <person name="Garvey C.J."/>
            <person name="Birch D."/>
            <person name="Corkery R.W."/>
            <person name="Loughlin P.C."/>
            <person name="Scheer H."/>
            <person name="Willows R.D."/>
            <person name="Chen M."/>
        </authorList>
    </citation>
    <scope>NUCLEOTIDE SEQUENCE [LARGE SCALE GENOMIC DNA]</scope>
    <source>
        <strain evidence="1 2">C2206</strain>
    </source>
</reference>
<accession>A0A1V8NJ26</accession>
<organism evidence="1 2">
    <name type="scientific">Halomicronema hongdechloris C2206</name>
    <dbReference type="NCBI Taxonomy" id="1641165"/>
    <lineage>
        <taxon>Bacteria</taxon>
        <taxon>Bacillati</taxon>
        <taxon>Cyanobacteriota</taxon>
        <taxon>Cyanophyceae</taxon>
        <taxon>Nodosilineales</taxon>
        <taxon>Nodosilineaceae</taxon>
        <taxon>Halomicronema</taxon>
    </lineage>
</organism>
<dbReference type="EMBL" id="CP021983">
    <property type="protein sequence ID" value="ASC69241.1"/>
    <property type="molecule type" value="Genomic_DNA"/>
</dbReference>